<evidence type="ECO:0000256" key="1">
    <source>
        <dbReference type="ARBA" id="ARBA00004571"/>
    </source>
</evidence>
<protein>
    <submittedName>
        <fullName evidence="13">TonB-dependent receptor</fullName>
    </submittedName>
</protein>
<evidence type="ECO:0000256" key="5">
    <source>
        <dbReference type="ARBA" id="ARBA00023077"/>
    </source>
</evidence>
<keyword evidence="5 9" id="KW-0798">TonB box</keyword>
<keyword evidence="10" id="KW-0732">Signal</keyword>
<reference evidence="14" key="1">
    <citation type="journal article" date="2019" name="Int. J. Syst. Evol. Microbiol.">
        <title>The Global Catalogue of Microorganisms (GCM) 10K type strain sequencing project: providing services to taxonomists for standard genome sequencing and annotation.</title>
        <authorList>
            <consortium name="The Broad Institute Genomics Platform"/>
            <consortium name="The Broad Institute Genome Sequencing Center for Infectious Disease"/>
            <person name="Wu L."/>
            <person name="Ma J."/>
        </authorList>
    </citation>
    <scope>NUCLEOTIDE SEQUENCE [LARGE SCALE GENOMIC DNA]</scope>
    <source>
        <strain evidence="14">CCUG 54356</strain>
    </source>
</reference>
<dbReference type="RefSeq" id="WP_230437268.1">
    <property type="nucleotide sequence ID" value="NZ_CP087715.1"/>
</dbReference>
<evidence type="ECO:0000259" key="12">
    <source>
        <dbReference type="Pfam" id="PF07715"/>
    </source>
</evidence>
<dbReference type="InterPro" id="IPR039426">
    <property type="entry name" value="TonB-dep_rcpt-like"/>
</dbReference>
<keyword evidence="3 8" id="KW-1134">Transmembrane beta strand</keyword>
<accession>A0ABW3UB43</accession>
<evidence type="ECO:0000313" key="13">
    <source>
        <dbReference type="EMBL" id="MFD1217096.1"/>
    </source>
</evidence>
<dbReference type="NCBIfam" id="TIGR01782">
    <property type="entry name" value="TonB-Xanth-Caul"/>
    <property type="match status" value="1"/>
</dbReference>
<dbReference type="Gene3D" id="2.170.130.10">
    <property type="entry name" value="TonB-dependent receptor, plug domain"/>
    <property type="match status" value="1"/>
</dbReference>
<comment type="similarity">
    <text evidence="8 9">Belongs to the TonB-dependent receptor family.</text>
</comment>
<evidence type="ECO:0000256" key="4">
    <source>
        <dbReference type="ARBA" id="ARBA00022692"/>
    </source>
</evidence>
<dbReference type="PANTHER" id="PTHR40980">
    <property type="entry name" value="PLUG DOMAIN-CONTAINING PROTEIN"/>
    <property type="match status" value="1"/>
</dbReference>
<dbReference type="InterPro" id="IPR000531">
    <property type="entry name" value="Beta-barrel_TonB"/>
</dbReference>
<evidence type="ECO:0000313" key="14">
    <source>
        <dbReference type="Proteomes" id="UP001597264"/>
    </source>
</evidence>
<comment type="caution">
    <text evidence="13">The sequence shown here is derived from an EMBL/GenBank/DDBJ whole genome shotgun (WGS) entry which is preliminary data.</text>
</comment>
<dbReference type="InterPro" id="IPR036942">
    <property type="entry name" value="Beta-barrel_TonB_sf"/>
</dbReference>
<dbReference type="InterPro" id="IPR010104">
    <property type="entry name" value="TonB_rcpt_bac"/>
</dbReference>
<evidence type="ECO:0000256" key="6">
    <source>
        <dbReference type="ARBA" id="ARBA00023136"/>
    </source>
</evidence>
<gene>
    <name evidence="13" type="ORF">ACFQ2X_10815</name>
</gene>
<feature type="domain" description="TonB-dependent receptor plug" evidence="12">
    <location>
        <begin position="52"/>
        <end position="162"/>
    </location>
</feature>
<comment type="subcellular location">
    <subcellularLocation>
        <location evidence="1 8">Cell outer membrane</location>
        <topology evidence="1 8">Multi-pass membrane protein</topology>
    </subcellularLocation>
</comment>
<keyword evidence="13" id="KW-0675">Receptor</keyword>
<sequence>MKTFELKPLTLAMAMIAVPAFAQESTSNDPSLEEITVTGSYAGSLAKALDTKRDSAGMVDSILAEDIADFPDQNLAESLQRIPGVTIDRDGGQGREITVRGLNSTFTRVQINGMQAQSLSAGSNGVQTSRGFDFNVFASELFNRLDVYKSTSAELEEGSLGATVALRTARPFDYDPVTVVANVQGSYNDGSEEFTPRTSALVSLTNEEQTLGALFSVAFSERNVFGYGADTGRWANDDFASCTACDSEAEFDQVKSAQHPRIPRYMNRNYTEDRLGITSSLQWQIADSTLLSFDGLYSNLDSERTEPNINPISLARTGDTGNAETDIAAYTIDGNNNLITATMDGVDTRAENFLADWTSEFAQYSLSLEHDFSDDFRMTILAGGSNSQLDNRESTLVLEHFSEDDPRRMIDYAESNDTVTYDYSNMTSPEIMFGFDTTDPANWELSEIRDRLYDAESSASTFRIDLDYMLNDAVTLRGGVTQKSYGYDITGLRADTSLSGADERDGVADGEACGIGSTITSDMGNVASPTGVPYFKGDLALVDQALASGCWPHSVRPGDTREVEEDSLGVYAQLDFDTDLAGRRLHGNVGVRSVETELTSTGVTVYDDANGVEQTENVTVENDYRDTLPSLNVAYELLDDVVIRGSAAKVMSRPNLGTLSPGGSVGIFGQPKVSYGNPFIEPFRAKAYDLGAEWYFAENAVVSVAYFVKDIDSLPIGQTDYGVSWAEIGLPDSLLGAEYENLHNSNDFEVSRTVNGKEGGDLDGWELQYQQPLTFLPGPDWVRNFGIIANLTKVSSEVTYNAGEDDEFKGPLSGQSDDSSNFTLYWEDDAFSARISMANRGEYSTRPQEFNQEDRRYVDATTFVDFSASYRVTDNLKVNFEAINLTDEPIFAYMDPSAKRIINEISTGSQYFVGAQYKF</sequence>
<dbReference type="PANTHER" id="PTHR40980:SF3">
    <property type="entry name" value="TONB-DEPENDENT RECEPTOR-LIKE BETA-BARREL DOMAIN-CONTAINING PROTEIN"/>
    <property type="match status" value="1"/>
</dbReference>
<keyword evidence="6 8" id="KW-0472">Membrane</keyword>
<keyword evidence="2 8" id="KW-0813">Transport</keyword>
<dbReference type="Proteomes" id="UP001597264">
    <property type="component" value="Unassembled WGS sequence"/>
</dbReference>
<dbReference type="SUPFAM" id="SSF56935">
    <property type="entry name" value="Porins"/>
    <property type="match status" value="1"/>
</dbReference>
<evidence type="ECO:0000256" key="3">
    <source>
        <dbReference type="ARBA" id="ARBA00022452"/>
    </source>
</evidence>
<keyword evidence="7 8" id="KW-0998">Cell outer membrane</keyword>
<dbReference type="PROSITE" id="PS52016">
    <property type="entry name" value="TONB_DEPENDENT_REC_3"/>
    <property type="match status" value="1"/>
</dbReference>
<name>A0ABW3UB43_9GAMM</name>
<evidence type="ECO:0000256" key="7">
    <source>
        <dbReference type="ARBA" id="ARBA00023237"/>
    </source>
</evidence>
<dbReference type="Gene3D" id="2.40.170.20">
    <property type="entry name" value="TonB-dependent receptor, beta-barrel domain"/>
    <property type="match status" value="1"/>
</dbReference>
<proteinExistence type="inferred from homology"/>
<dbReference type="CDD" id="cd01347">
    <property type="entry name" value="ligand_gated_channel"/>
    <property type="match status" value="1"/>
</dbReference>
<feature type="domain" description="TonB-dependent receptor-like beta-barrel" evidence="11">
    <location>
        <begin position="438"/>
        <end position="885"/>
    </location>
</feature>
<dbReference type="InterPro" id="IPR012910">
    <property type="entry name" value="Plug_dom"/>
</dbReference>
<evidence type="ECO:0000256" key="9">
    <source>
        <dbReference type="RuleBase" id="RU003357"/>
    </source>
</evidence>
<keyword evidence="4 8" id="KW-0812">Transmembrane</keyword>
<dbReference type="Pfam" id="PF00593">
    <property type="entry name" value="TonB_dep_Rec_b-barrel"/>
    <property type="match status" value="1"/>
</dbReference>
<keyword evidence="14" id="KW-1185">Reference proteome</keyword>
<feature type="signal peptide" evidence="10">
    <location>
        <begin position="1"/>
        <end position="22"/>
    </location>
</feature>
<dbReference type="InterPro" id="IPR037066">
    <property type="entry name" value="Plug_dom_sf"/>
</dbReference>
<evidence type="ECO:0000259" key="11">
    <source>
        <dbReference type="Pfam" id="PF00593"/>
    </source>
</evidence>
<dbReference type="Pfam" id="PF07715">
    <property type="entry name" value="Plug"/>
    <property type="match status" value="1"/>
</dbReference>
<dbReference type="EMBL" id="JBHTLR010000008">
    <property type="protein sequence ID" value="MFD1217096.1"/>
    <property type="molecule type" value="Genomic_DNA"/>
</dbReference>
<organism evidence="13 14">
    <name type="scientific">Microbulbifer celer</name>
    <dbReference type="NCBI Taxonomy" id="435905"/>
    <lineage>
        <taxon>Bacteria</taxon>
        <taxon>Pseudomonadati</taxon>
        <taxon>Pseudomonadota</taxon>
        <taxon>Gammaproteobacteria</taxon>
        <taxon>Cellvibrionales</taxon>
        <taxon>Microbulbiferaceae</taxon>
        <taxon>Microbulbifer</taxon>
    </lineage>
</organism>
<evidence type="ECO:0000256" key="8">
    <source>
        <dbReference type="PROSITE-ProRule" id="PRU01360"/>
    </source>
</evidence>
<evidence type="ECO:0000256" key="2">
    <source>
        <dbReference type="ARBA" id="ARBA00022448"/>
    </source>
</evidence>
<evidence type="ECO:0000256" key="10">
    <source>
        <dbReference type="SAM" id="SignalP"/>
    </source>
</evidence>
<feature type="chain" id="PRO_5046361471" evidence="10">
    <location>
        <begin position="23"/>
        <end position="919"/>
    </location>
</feature>